<keyword evidence="1 2" id="KW-0694">RNA-binding</keyword>
<dbReference type="PANTHER" id="PTHR23003">
    <property type="entry name" value="RNA RECOGNITION MOTIF RRM DOMAIN CONTAINING PROTEIN"/>
    <property type="match status" value="1"/>
</dbReference>
<feature type="compositionally biased region" description="Basic and acidic residues" evidence="3">
    <location>
        <begin position="70"/>
        <end position="88"/>
    </location>
</feature>
<reference evidence="5 6" key="1">
    <citation type="submission" date="2018-11" db="EMBL/GenBank/DDBJ databases">
        <title>Genome sequence of Saitozyma podzolica DSM 27192.</title>
        <authorList>
            <person name="Aliyu H."/>
            <person name="Gorte O."/>
            <person name="Ochsenreither K."/>
        </authorList>
    </citation>
    <scope>NUCLEOTIDE SEQUENCE [LARGE SCALE GENOMIC DNA]</scope>
    <source>
        <strain evidence="5 6">DSM 27192</strain>
    </source>
</reference>
<dbReference type="SMART" id="SM00360">
    <property type="entry name" value="RRM"/>
    <property type="match status" value="2"/>
</dbReference>
<dbReference type="GO" id="GO:0005634">
    <property type="term" value="C:nucleus"/>
    <property type="evidence" value="ECO:0007669"/>
    <property type="project" value="TreeGrafter"/>
</dbReference>
<dbReference type="AlphaFoldDB" id="A0A427YMT2"/>
<evidence type="ECO:0000259" key="4">
    <source>
        <dbReference type="PROSITE" id="PS50102"/>
    </source>
</evidence>
<evidence type="ECO:0000256" key="2">
    <source>
        <dbReference type="PROSITE-ProRule" id="PRU00176"/>
    </source>
</evidence>
<organism evidence="5 6">
    <name type="scientific">Saitozyma podzolica</name>
    <dbReference type="NCBI Taxonomy" id="1890683"/>
    <lineage>
        <taxon>Eukaryota</taxon>
        <taxon>Fungi</taxon>
        <taxon>Dikarya</taxon>
        <taxon>Basidiomycota</taxon>
        <taxon>Agaricomycotina</taxon>
        <taxon>Tremellomycetes</taxon>
        <taxon>Tremellales</taxon>
        <taxon>Trimorphomycetaceae</taxon>
        <taxon>Saitozyma</taxon>
    </lineage>
</organism>
<comment type="caution">
    <text evidence="5">The sequence shown here is derived from an EMBL/GenBank/DDBJ whole genome shotgun (WGS) entry which is preliminary data.</text>
</comment>
<dbReference type="InterPro" id="IPR035979">
    <property type="entry name" value="RBD_domain_sf"/>
</dbReference>
<dbReference type="InterPro" id="IPR012677">
    <property type="entry name" value="Nucleotide-bd_a/b_plait_sf"/>
</dbReference>
<evidence type="ECO:0000313" key="5">
    <source>
        <dbReference type="EMBL" id="RSH92393.1"/>
    </source>
</evidence>
<dbReference type="PANTHER" id="PTHR23003:SF51">
    <property type="entry name" value="SERINE-ARGININE PROTEIN 55"/>
    <property type="match status" value="1"/>
</dbReference>
<dbReference type="PROSITE" id="PS50102">
    <property type="entry name" value="RRM"/>
    <property type="match status" value="1"/>
</dbReference>
<evidence type="ECO:0000256" key="3">
    <source>
        <dbReference type="SAM" id="MobiDB-lite"/>
    </source>
</evidence>
<protein>
    <recommendedName>
        <fullName evidence="4">RRM domain-containing protein</fullName>
    </recommendedName>
</protein>
<dbReference type="GO" id="GO:0003729">
    <property type="term" value="F:mRNA binding"/>
    <property type="evidence" value="ECO:0007669"/>
    <property type="project" value="TreeGrafter"/>
</dbReference>
<dbReference type="InterPro" id="IPR000504">
    <property type="entry name" value="RRM_dom"/>
</dbReference>
<dbReference type="STRING" id="1890683.A0A427YMT2"/>
<dbReference type="Gene3D" id="3.30.70.330">
    <property type="match status" value="2"/>
</dbReference>
<dbReference type="GO" id="GO:0005737">
    <property type="term" value="C:cytoplasm"/>
    <property type="evidence" value="ECO:0007669"/>
    <property type="project" value="TreeGrafter"/>
</dbReference>
<name>A0A427YMT2_9TREE</name>
<proteinExistence type="predicted"/>
<dbReference type="OrthoDB" id="1099063at2759"/>
<dbReference type="SUPFAM" id="SSF54928">
    <property type="entry name" value="RNA-binding domain, RBD"/>
    <property type="match status" value="1"/>
</dbReference>
<sequence>MSRRLYVGRLPPTATRSDVEDHFKAHGRIVDVRLMGNFGFIEFESERDGEDAARELNGKEFMGENLIVEPSRDSRRRDNYDGGYDRPPPRGPPRTRGVRINVIGVPQATSWQRMSGQGGRRSTFSSGLRPIPVKITRQRTALKDDGSSLGPWPRIPVASPGFLLAQPGFQPIFILGAGPSEYRAALSARLHGGMLLVDLKDFGRLGSPAVTFADIDRYNPGTGILEFSSMYEAEDAVRKLEGVDINGVQVKLEIVGEGGGGRDSHDRRPPPPRDYGYDRPRYEDRGGYGRDRSPPRRDYGRYDDRRDDRRDYGRERDRSPPRRSYDDRGDRGDRGGRDEDRYSRDDRPPRDDRPARDERDRNGSVRD</sequence>
<dbReference type="Proteomes" id="UP000279259">
    <property type="component" value="Unassembled WGS sequence"/>
</dbReference>
<feature type="compositionally biased region" description="Basic and acidic residues" evidence="3">
    <location>
        <begin position="260"/>
        <end position="367"/>
    </location>
</feature>
<dbReference type="EMBL" id="RSCD01000006">
    <property type="protein sequence ID" value="RSH92393.1"/>
    <property type="molecule type" value="Genomic_DNA"/>
</dbReference>
<evidence type="ECO:0000256" key="1">
    <source>
        <dbReference type="ARBA" id="ARBA00022884"/>
    </source>
</evidence>
<gene>
    <name evidence="5" type="ORF">EHS25_008808</name>
</gene>
<accession>A0A427YMT2</accession>
<dbReference type="InterPro" id="IPR050374">
    <property type="entry name" value="RRT5_SRSF_SR"/>
</dbReference>
<evidence type="ECO:0000313" key="6">
    <source>
        <dbReference type="Proteomes" id="UP000279259"/>
    </source>
</evidence>
<feature type="region of interest" description="Disordered" evidence="3">
    <location>
        <begin position="256"/>
        <end position="367"/>
    </location>
</feature>
<feature type="domain" description="RRM" evidence="4">
    <location>
        <begin position="3"/>
        <end position="73"/>
    </location>
</feature>
<keyword evidence="6" id="KW-1185">Reference proteome</keyword>
<feature type="region of interest" description="Disordered" evidence="3">
    <location>
        <begin position="66"/>
        <end position="97"/>
    </location>
</feature>
<dbReference type="Pfam" id="PF00076">
    <property type="entry name" value="RRM_1"/>
    <property type="match status" value="1"/>
</dbReference>